<keyword evidence="3" id="KW-1185">Reference proteome</keyword>
<dbReference type="OrthoDB" id="6343160at2759"/>
<dbReference type="EMBL" id="LR912714">
    <property type="protein sequence ID" value="CAD7254835.1"/>
    <property type="molecule type" value="Genomic_DNA"/>
</dbReference>
<name>A0A7R9AIB0_9CRUS</name>
<organism evidence="2">
    <name type="scientific">Darwinula stevensoni</name>
    <dbReference type="NCBI Taxonomy" id="69355"/>
    <lineage>
        <taxon>Eukaryota</taxon>
        <taxon>Metazoa</taxon>
        <taxon>Ecdysozoa</taxon>
        <taxon>Arthropoda</taxon>
        <taxon>Crustacea</taxon>
        <taxon>Oligostraca</taxon>
        <taxon>Ostracoda</taxon>
        <taxon>Podocopa</taxon>
        <taxon>Podocopida</taxon>
        <taxon>Darwinulocopina</taxon>
        <taxon>Darwinuloidea</taxon>
        <taxon>Darwinulidae</taxon>
        <taxon>Darwinula</taxon>
    </lineage>
</organism>
<feature type="non-terminal residue" evidence="2">
    <location>
        <position position="1"/>
    </location>
</feature>
<sequence length="197" mass="21899">EEPGGRVDQRKTDLYMHLVNRKDHSILPVDQVLRVIDDNVDKLNQLFKDYNVLDSAASRPRLLESESQTLLILYLGGATALLAILLALTVGICIHQRVKFSRQLRAATATAFGSHASGLDGLPRTSHAPNTNIHAVEGSNPVWLHGYDNEWFKQEAPIDNSQTDSQGGDSLDENAVLEDRSLPSTAYVRDFEPHFTR</sequence>
<feature type="transmembrane region" description="Helical" evidence="1">
    <location>
        <begin position="71"/>
        <end position="94"/>
    </location>
</feature>
<accession>A0A7R9AIB0</accession>
<evidence type="ECO:0000313" key="3">
    <source>
        <dbReference type="Proteomes" id="UP000677054"/>
    </source>
</evidence>
<feature type="non-terminal residue" evidence="2">
    <location>
        <position position="197"/>
    </location>
</feature>
<reference evidence="2" key="1">
    <citation type="submission" date="2020-11" db="EMBL/GenBank/DDBJ databases">
        <authorList>
            <person name="Tran Van P."/>
        </authorList>
    </citation>
    <scope>NUCLEOTIDE SEQUENCE</scope>
</reference>
<proteinExistence type="predicted"/>
<evidence type="ECO:0000313" key="2">
    <source>
        <dbReference type="EMBL" id="CAD7254835.1"/>
    </source>
</evidence>
<evidence type="ECO:0000256" key="1">
    <source>
        <dbReference type="SAM" id="Phobius"/>
    </source>
</evidence>
<gene>
    <name evidence="2" type="ORF">DSTB1V02_LOCUS14581</name>
</gene>
<protein>
    <submittedName>
        <fullName evidence="2">Uncharacterized protein</fullName>
    </submittedName>
</protein>
<keyword evidence="1" id="KW-0812">Transmembrane</keyword>
<dbReference type="Proteomes" id="UP000677054">
    <property type="component" value="Unassembled WGS sequence"/>
</dbReference>
<keyword evidence="1" id="KW-0472">Membrane</keyword>
<keyword evidence="1" id="KW-1133">Transmembrane helix</keyword>
<dbReference type="AlphaFoldDB" id="A0A7R9AIB0"/>
<dbReference type="EMBL" id="CAJPEV010013196">
    <property type="protein sequence ID" value="CAG0906696.1"/>
    <property type="molecule type" value="Genomic_DNA"/>
</dbReference>